<keyword evidence="1" id="KW-0732">Signal</keyword>
<dbReference type="Proteomes" id="UP000270620">
    <property type="component" value="Unassembled WGS sequence"/>
</dbReference>
<dbReference type="Pfam" id="PF18962">
    <property type="entry name" value="Por_Secre_tail"/>
    <property type="match status" value="1"/>
</dbReference>
<evidence type="ECO:0000313" key="3">
    <source>
        <dbReference type="EMBL" id="RSK41846.1"/>
    </source>
</evidence>
<organism evidence="3 4">
    <name type="scientific">Mangrovimonas spongiae</name>
    <dbReference type="NCBI Taxonomy" id="2494697"/>
    <lineage>
        <taxon>Bacteria</taxon>
        <taxon>Pseudomonadati</taxon>
        <taxon>Bacteroidota</taxon>
        <taxon>Flavobacteriia</taxon>
        <taxon>Flavobacteriales</taxon>
        <taxon>Flavobacteriaceae</taxon>
        <taxon>Mangrovimonas</taxon>
    </lineage>
</organism>
<dbReference type="InterPro" id="IPR026444">
    <property type="entry name" value="Secre_tail"/>
</dbReference>
<name>A0A428K617_9FLAO</name>
<comment type="caution">
    <text evidence="3">The sequence shown here is derived from an EMBL/GenBank/DDBJ whole genome shotgun (WGS) entry which is preliminary data.</text>
</comment>
<dbReference type="AlphaFoldDB" id="A0A428K617"/>
<dbReference type="OrthoDB" id="862563at2"/>
<dbReference type="NCBIfam" id="TIGR04183">
    <property type="entry name" value="Por_Secre_tail"/>
    <property type="match status" value="1"/>
</dbReference>
<dbReference type="EMBL" id="RWBG01000001">
    <property type="protein sequence ID" value="RSK41846.1"/>
    <property type="molecule type" value="Genomic_DNA"/>
</dbReference>
<evidence type="ECO:0000313" key="4">
    <source>
        <dbReference type="Proteomes" id="UP000270620"/>
    </source>
</evidence>
<feature type="domain" description="Secretion system C-terminal sorting" evidence="2">
    <location>
        <begin position="39"/>
        <end position="108"/>
    </location>
</feature>
<accession>A0A428K617</accession>
<keyword evidence="4" id="KW-1185">Reference proteome</keyword>
<proteinExistence type="predicted"/>
<reference evidence="3 4" key="1">
    <citation type="submission" date="2018-12" db="EMBL/GenBank/DDBJ databases">
        <title>Mangrovimonas spongiae sp. nov., a novel member of the genus Mangrovimonas isolated from marine sponge.</title>
        <authorList>
            <person name="Zhuang L."/>
            <person name="Luo L."/>
        </authorList>
    </citation>
    <scope>NUCLEOTIDE SEQUENCE [LARGE SCALE GENOMIC DNA]</scope>
    <source>
        <strain evidence="3 4">HN-E26</strain>
    </source>
</reference>
<evidence type="ECO:0000259" key="2">
    <source>
        <dbReference type="Pfam" id="PF18962"/>
    </source>
</evidence>
<sequence>MKQLYVIIIFLFTLCFSVEGFSQERQNSMNTPQTETVNVYPNPVKNGVVTIASKSDHKKVVEVYNVLGKQVLKTSLLKNKLNVSKLPSGIYILKISIQNQEFTRKLVVE</sequence>
<gene>
    <name evidence="3" type="ORF">EJA19_02890</name>
</gene>
<protein>
    <submittedName>
        <fullName evidence="3">T9SS C-terminal target domain-containing protein</fullName>
    </submittedName>
</protein>
<evidence type="ECO:0000256" key="1">
    <source>
        <dbReference type="ARBA" id="ARBA00022729"/>
    </source>
</evidence>
<dbReference type="RefSeq" id="WP_125466838.1">
    <property type="nucleotide sequence ID" value="NZ_RWBG01000001.1"/>
</dbReference>